<evidence type="ECO:0000313" key="2">
    <source>
        <dbReference type="EMBL" id="SIQ90166.1"/>
    </source>
</evidence>
<proteinExistence type="predicted"/>
<keyword evidence="1" id="KW-0472">Membrane</keyword>
<keyword evidence="1" id="KW-0812">Transmembrane</keyword>
<keyword evidence="1" id="KW-1133">Transmembrane helix</keyword>
<gene>
    <name evidence="2" type="ORF">SAMN05421545_1579</name>
</gene>
<evidence type="ECO:0000313" key="3">
    <source>
        <dbReference type="Proteomes" id="UP000185924"/>
    </source>
</evidence>
<dbReference type="AlphaFoldDB" id="A0A1N6WJJ8"/>
<keyword evidence="3" id="KW-1185">Reference proteome</keyword>
<accession>A0A1N6WJJ8</accession>
<organism evidence="2 3">
    <name type="scientific">Pontibacter lucknowensis</name>
    <dbReference type="NCBI Taxonomy" id="1077936"/>
    <lineage>
        <taxon>Bacteria</taxon>
        <taxon>Pseudomonadati</taxon>
        <taxon>Bacteroidota</taxon>
        <taxon>Cytophagia</taxon>
        <taxon>Cytophagales</taxon>
        <taxon>Hymenobacteraceae</taxon>
        <taxon>Pontibacter</taxon>
    </lineage>
</organism>
<feature type="transmembrane region" description="Helical" evidence="1">
    <location>
        <begin position="12"/>
        <end position="33"/>
    </location>
</feature>
<dbReference type="STRING" id="1077936.SAMN05421545_1579"/>
<sequence>MQDKYKKLLYKIISRLGELVGLVLLLAAVLFAARAW</sequence>
<dbReference type="Proteomes" id="UP000185924">
    <property type="component" value="Unassembled WGS sequence"/>
</dbReference>
<name>A0A1N6WJJ8_9BACT</name>
<protein>
    <submittedName>
        <fullName evidence="2">Uncharacterized protein</fullName>
    </submittedName>
</protein>
<reference evidence="3" key="1">
    <citation type="submission" date="2017-01" db="EMBL/GenBank/DDBJ databases">
        <authorList>
            <person name="Varghese N."/>
            <person name="Submissions S."/>
        </authorList>
    </citation>
    <scope>NUCLEOTIDE SEQUENCE [LARGE SCALE GENOMIC DNA]</scope>
    <source>
        <strain evidence="3">DM9</strain>
    </source>
</reference>
<evidence type="ECO:0000256" key="1">
    <source>
        <dbReference type="SAM" id="Phobius"/>
    </source>
</evidence>
<dbReference type="EMBL" id="FTNM01000002">
    <property type="protein sequence ID" value="SIQ90166.1"/>
    <property type="molecule type" value="Genomic_DNA"/>
</dbReference>